<evidence type="ECO:0000256" key="1">
    <source>
        <dbReference type="SAM" id="MobiDB-lite"/>
    </source>
</evidence>
<dbReference type="AlphaFoldDB" id="A0AAU9LXQ9"/>
<proteinExistence type="predicted"/>
<accession>A0AAU9LXQ9</accession>
<comment type="caution">
    <text evidence="2">The sequence shown here is derived from an EMBL/GenBank/DDBJ whole genome shotgun (WGS) entry which is preliminary data.</text>
</comment>
<sequence>MDPSSSSSSTDELPQSSSSLDVPTSLTPPAKANEHTTKSSPCALCNPPDKHRDPPATLLPEQVHTDATYPSPVVSSTTAPADQAPVSSDHPVPSTYLPMPSPESSVSSHPMITSLSLRPQSLFSNPQLKTLNSVSSLSLLNLRSVESVTQPFCFYRLQVGAC</sequence>
<keyword evidence="3" id="KW-1185">Reference proteome</keyword>
<feature type="compositionally biased region" description="Polar residues" evidence="1">
    <location>
        <begin position="102"/>
        <end position="111"/>
    </location>
</feature>
<evidence type="ECO:0000313" key="2">
    <source>
        <dbReference type="EMBL" id="CAH1413473.1"/>
    </source>
</evidence>
<name>A0AAU9LXQ9_9ASTR</name>
<feature type="region of interest" description="Disordered" evidence="1">
    <location>
        <begin position="1"/>
        <end position="111"/>
    </location>
</feature>
<evidence type="ECO:0000313" key="3">
    <source>
        <dbReference type="Proteomes" id="UP001157418"/>
    </source>
</evidence>
<gene>
    <name evidence="2" type="ORF">LVIROSA_LOCUS1434</name>
</gene>
<dbReference type="EMBL" id="CAKMRJ010000001">
    <property type="protein sequence ID" value="CAH1413473.1"/>
    <property type="molecule type" value="Genomic_DNA"/>
</dbReference>
<reference evidence="2 3" key="1">
    <citation type="submission" date="2022-01" db="EMBL/GenBank/DDBJ databases">
        <authorList>
            <person name="Xiong W."/>
            <person name="Schranz E."/>
        </authorList>
    </citation>
    <scope>NUCLEOTIDE SEQUENCE [LARGE SCALE GENOMIC DNA]</scope>
</reference>
<protein>
    <submittedName>
        <fullName evidence="2">Uncharacterized protein</fullName>
    </submittedName>
</protein>
<feature type="compositionally biased region" description="Low complexity" evidence="1">
    <location>
        <begin position="1"/>
        <end position="19"/>
    </location>
</feature>
<organism evidence="2 3">
    <name type="scientific">Lactuca virosa</name>
    <dbReference type="NCBI Taxonomy" id="75947"/>
    <lineage>
        <taxon>Eukaryota</taxon>
        <taxon>Viridiplantae</taxon>
        <taxon>Streptophyta</taxon>
        <taxon>Embryophyta</taxon>
        <taxon>Tracheophyta</taxon>
        <taxon>Spermatophyta</taxon>
        <taxon>Magnoliopsida</taxon>
        <taxon>eudicotyledons</taxon>
        <taxon>Gunneridae</taxon>
        <taxon>Pentapetalae</taxon>
        <taxon>asterids</taxon>
        <taxon>campanulids</taxon>
        <taxon>Asterales</taxon>
        <taxon>Asteraceae</taxon>
        <taxon>Cichorioideae</taxon>
        <taxon>Cichorieae</taxon>
        <taxon>Lactucinae</taxon>
        <taxon>Lactuca</taxon>
    </lineage>
</organism>
<dbReference type="Proteomes" id="UP001157418">
    <property type="component" value="Unassembled WGS sequence"/>
</dbReference>